<proteinExistence type="predicted"/>
<dbReference type="OMA" id="LHACACR"/>
<dbReference type="VEuPathDB" id="TriTrypDB:Lsey_0090_0160"/>
<dbReference type="Gene3D" id="3.80.10.10">
    <property type="entry name" value="Ribonuclease Inhibitor"/>
    <property type="match status" value="4"/>
</dbReference>
<protein>
    <recommendedName>
        <fullName evidence="4">Leucine-rich repeat protein</fullName>
    </recommendedName>
</protein>
<dbReference type="SUPFAM" id="SSF52058">
    <property type="entry name" value="L domain-like"/>
    <property type="match status" value="2"/>
</dbReference>
<organism evidence="2 3">
    <name type="scientific">Leptomonas seymouri</name>
    <dbReference type="NCBI Taxonomy" id="5684"/>
    <lineage>
        <taxon>Eukaryota</taxon>
        <taxon>Discoba</taxon>
        <taxon>Euglenozoa</taxon>
        <taxon>Kinetoplastea</taxon>
        <taxon>Metakinetoplastina</taxon>
        <taxon>Trypanosomatida</taxon>
        <taxon>Trypanosomatidae</taxon>
        <taxon>Leishmaniinae</taxon>
        <taxon>Leptomonas</taxon>
    </lineage>
</organism>
<feature type="region of interest" description="Disordered" evidence="1">
    <location>
        <begin position="120"/>
        <end position="144"/>
    </location>
</feature>
<evidence type="ECO:0000256" key="1">
    <source>
        <dbReference type="SAM" id="MobiDB-lite"/>
    </source>
</evidence>
<dbReference type="Pfam" id="PF13516">
    <property type="entry name" value="LRR_6"/>
    <property type="match status" value="1"/>
</dbReference>
<evidence type="ECO:0000313" key="2">
    <source>
        <dbReference type="EMBL" id="KPI87398.1"/>
    </source>
</evidence>
<feature type="compositionally biased region" description="Basic and acidic residues" evidence="1">
    <location>
        <begin position="787"/>
        <end position="801"/>
    </location>
</feature>
<name>A0A0N1PDN7_LEPSE</name>
<evidence type="ECO:0000313" key="3">
    <source>
        <dbReference type="Proteomes" id="UP000038009"/>
    </source>
</evidence>
<keyword evidence="3" id="KW-1185">Reference proteome</keyword>
<feature type="compositionally biased region" description="Pro residues" evidence="1">
    <location>
        <begin position="133"/>
        <end position="142"/>
    </location>
</feature>
<dbReference type="GO" id="GO:0019005">
    <property type="term" value="C:SCF ubiquitin ligase complex"/>
    <property type="evidence" value="ECO:0007669"/>
    <property type="project" value="TreeGrafter"/>
</dbReference>
<dbReference type="OrthoDB" id="264516at2759"/>
<sequence length="1570" mass="167739">MNGSASSQYSLDTLYGIASFWPSRVALAFVASQPRCRIAAEACAAVASSELQHRKRQHADYCTRRDVDTEVQTAWTTWAAQLPFGEWWVSHITQGPVPSDEACFREMPFIEERDNAVSAVGRQQKAALRGSTPSPPSPPLPPSSTVLPATACALDYISAHHVRYRAYRERRSATTAQFQSGVLDIAAEAAPSDSADVLWPDCPYPGERLWCLSVRSGYAGGVRAGCLVSFLVPVSHRRSADVTGDSHAADGADGCSAGPGPSFRRILHWDVRADELRRERETCRRQRSSSGQEFVAEGEAAAEAMDIGNAHRTAAPFPRPAGSSHADLPPEPSYLCTLRPMPSGEGSSDAHVQAACAAAAALSGAIQRDSWSYSYWWFCRPLCLSRVSWHSVSSGATPSPTACFTHACGAQGVAEASIYVYGSHPASLLSHLKVGCSASASLSSCPNASCSCSATAPLAQPSSSLSACQLCKEDSSFVTALHLYDCATPSPAATDPAETSSLPCPASPFADRLRSWCDALRSSGCCERLSRLEIDFEGCLDALGEASEPLHSTGTVGNTVSPFVEGSVDAAASRLQGPSRGYDIVGVPAAHAFSSFFSAAVPSSVHVCVPQLNFLTEVRLSESNLSDVNFLGELLHLRLADVTMNRRLTDRGVEGVARSTSLCVLNLSFCTLVDKAAVALAAIATLEELYLTGTALTDSTLRFIARQQHEQHHRSLESDTAAVPTPASRLLRVLHVDACRHLQNPVEAFTACRTLELSPLREREAWWKGLLDVCASAAPRRRRHTSRVAEHDEGAEGDALPREEDGAAEALMESPQEQASEAAQDGDGSLEADLLFSPMQDGARQRALVSSSKLLTAAPLSVIGMWPALTTLELQNVALHCPLGELGVLPNLQRLSLQRCSEAGAWGRRPSHRRPPWLAGLERCLLLRSVLLEASDAAFTDEGSMRVLAQLPSLQDLTLRYARVRDAAVEAFVQTLERRGEQQHLPCPLRRLSLGVCSRLTQMSAIARLTSVRVLDVSDTSVQQDFVHLLGTCATHHALQVLKMAACAEITSANPLAALRELRQLDLSHTLVTTAGVAELRNCRALTHLSLKGCAGVTHVRDVMSIPTLQVLNVQGSGLYEEPVIAGCGVGSSGWATPGQVALAPPLCGNEDCGAVYADLFPLEDGLLRRSVLSTLLLSCTRVCRIRRLGLLPWLMCLDIGATRVTDAELAMFVCTGMQQVRPPLHRVMRERADACKDGATQRRSKDSAKPPVMHSLRHLCQLGEALMSSHLGHDGPLLRVLSLQRCRSIFTVGVLGLCPHLTKLDLSFSNVTSRGLIGLHRTQSLVQLRLVGCKGVHDMRVLGRIATLREVDGSGCNVRGDRVIGSADDAAGDAADLSGETGAVKMPTSHALALHSDLFQAISSPSVGTVGLRRLIEGVEGDAVAVFAVHEHPSFAPAPSTLPISHVCAPRLSRLTLDGCVNIRGSLAALGCLPALLDLSLRNCNGITAVSLEGPAGGEEEAYVPRAARGSSSLLFPALQSLHASSCRLLMGPLTGLEALPQLQHVYVDHCGITSLSEVATSLHSRVVL</sequence>
<dbReference type="Proteomes" id="UP000038009">
    <property type="component" value="Unassembled WGS sequence"/>
</dbReference>
<dbReference type="EMBL" id="LJSK01000090">
    <property type="protein sequence ID" value="KPI87398.1"/>
    <property type="molecule type" value="Genomic_DNA"/>
</dbReference>
<comment type="caution">
    <text evidence="2">The sequence shown here is derived from an EMBL/GenBank/DDBJ whole genome shotgun (WGS) entry which is preliminary data.</text>
</comment>
<dbReference type="InterPro" id="IPR001611">
    <property type="entry name" value="Leu-rich_rpt"/>
</dbReference>
<accession>A0A0N1PDN7</accession>
<feature type="region of interest" description="Disordered" evidence="1">
    <location>
        <begin position="781"/>
        <end position="801"/>
    </location>
</feature>
<dbReference type="InterPro" id="IPR032675">
    <property type="entry name" value="LRR_dom_sf"/>
</dbReference>
<dbReference type="GO" id="GO:0031146">
    <property type="term" value="P:SCF-dependent proteasomal ubiquitin-dependent protein catabolic process"/>
    <property type="evidence" value="ECO:0007669"/>
    <property type="project" value="TreeGrafter"/>
</dbReference>
<reference evidence="2 3" key="1">
    <citation type="journal article" date="2015" name="PLoS Pathog.">
        <title>Leptomonas seymouri: Adaptations to the Dixenous Life Cycle Analyzed by Genome Sequencing, Transcriptome Profiling and Co-infection with Leishmania donovani.</title>
        <authorList>
            <person name="Kraeva N."/>
            <person name="Butenko A."/>
            <person name="Hlavacova J."/>
            <person name="Kostygov A."/>
            <person name="Myskova J."/>
            <person name="Grybchuk D."/>
            <person name="Lestinova T."/>
            <person name="Votypka J."/>
            <person name="Volf P."/>
            <person name="Opperdoes F."/>
            <person name="Flegontov P."/>
            <person name="Lukes J."/>
            <person name="Yurchenko V."/>
        </authorList>
    </citation>
    <scope>NUCLEOTIDE SEQUENCE [LARGE SCALE GENOMIC DNA]</scope>
    <source>
        <strain evidence="2 3">ATCC 30220</strain>
    </source>
</reference>
<gene>
    <name evidence="2" type="ORF">ABL78_3532</name>
</gene>
<dbReference type="SMART" id="SM00368">
    <property type="entry name" value="LRR_RI"/>
    <property type="match status" value="3"/>
</dbReference>
<dbReference type="PANTHER" id="PTHR13318">
    <property type="entry name" value="PARTNER OF PAIRED, ISOFORM B-RELATED"/>
    <property type="match status" value="1"/>
</dbReference>
<dbReference type="SMART" id="SM00367">
    <property type="entry name" value="LRR_CC"/>
    <property type="match status" value="7"/>
</dbReference>
<dbReference type="SUPFAM" id="SSF52047">
    <property type="entry name" value="RNI-like"/>
    <property type="match status" value="1"/>
</dbReference>
<evidence type="ECO:0008006" key="4">
    <source>
        <dbReference type="Google" id="ProtNLM"/>
    </source>
</evidence>
<dbReference type="InterPro" id="IPR006553">
    <property type="entry name" value="Leu-rich_rpt_Cys-con_subtyp"/>
</dbReference>